<gene>
    <name evidence="1" type="ORF">BJL86_1645</name>
</gene>
<proteinExistence type="predicted"/>
<name>A0A173LNY6_9ACTN</name>
<dbReference type="EMBL" id="CP015961">
    <property type="protein sequence ID" value="ANI92422.1"/>
    <property type="molecule type" value="Genomic_DNA"/>
</dbReference>
<evidence type="ECO:0000313" key="2">
    <source>
        <dbReference type="Proteomes" id="UP000186104"/>
    </source>
</evidence>
<keyword evidence="2" id="KW-1185">Reference proteome</keyword>
<dbReference type="Proteomes" id="UP000186104">
    <property type="component" value="Chromosome"/>
</dbReference>
<organism evidence="1 2">
    <name type="scientific">Dietzia timorensis</name>
    <dbReference type="NCBI Taxonomy" id="499555"/>
    <lineage>
        <taxon>Bacteria</taxon>
        <taxon>Bacillati</taxon>
        <taxon>Actinomycetota</taxon>
        <taxon>Actinomycetes</taxon>
        <taxon>Mycobacteriales</taxon>
        <taxon>Dietziaceae</taxon>
        <taxon>Dietzia</taxon>
    </lineage>
</organism>
<dbReference type="OrthoDB" id="3423180at2"/>
<dbReference type="AlphaFoldDB" id="A0A173LNY6"/>
<dbReference type="InterPro" id="IPR022292">
    <property type="entry name" value="CHP03843"/>
</dbReference>
<reference evidence="1 2" key="1">
    <citation type="submission" date="2016-06" db="EMBL/GenBank/DDBJ databases">
        <title>Complete genome sequence of a saline-alkali tolerant type strain Dietzia timorensis ID05-A0528T.</title>
        <authorList>
            <person name="Wu X."/>
        </authorList>
    </citation>
    <scope>NUCLEOTIDE SEQUENCE [LARGE SCALE GENOMIC DNA]</scope>
    <source>
        <strain evidence="1 2">ID05-A0528</strain>
    </source>
</reference>
<sequence>MEVRIIGRIRSGSNAVFLTEEVSPLGASDTESARASLWVHKPVRGESPLHDFPAGVLPPEASVPGASVESQLAGTLAAREIAAYRVSRAAGWDVVPETLPIISAAGPGMIQRFLDIPSDADPEHAPVDLYSPEQMPRDVIGVIALDTEDGETMVLGHRASARIRTIALLDAVINNSDRKGGHVLRSSDGTVWAIDHGLAFHTDPKVRSVLWGFADEPLDDVELAALRALRAGCATGSLRRELAALLAAEELDAFRERIDSLLDAGTFPPPHGGFPLPWPLF</sequence>
<dbReference type="STRING" id="499555.BJL86_1645"/>
<evidence type="ECO:0000313" key="1">
    <source>
        <dbReference type="EMBL" id="ANI92422.1"/>
    </source>
</evidence>
<dbReference type="KEGG" id="dtm:BJL86_1645"/>
<dbReference type="NCBIfam" id="TIGR03843">
    <property type="entry name" value="SCO1664 family protein"/>
    <property type="match status" value="1"/>
</dbReference>
<protein>
    <recommendedName>
        <fullName evidence="3">PI3K/PI4K catalytic domain-containing protein</fullName>
    </recommendedName>
</protein>
<evidence type="ECO:0008006" key="3">
    <source>
        <dbReference type="Google" id="ProtNLM"/>
    </source>
</evidence>
<accession>A0A173LNY6</accession>